<protein>
    <submittedName>
        <fullName evidence="6">Putative amino acid racemase</fullName>
    </submittedName>
</protein>
<dbReference type="AlphaFoldDB" id="A0A1M4PLS3"/>
<dbReference type="Pfam" id="PF01168">
    <property type="entry name" value="Ala_racemase_N"/>
    <property type="match status" value="1"/>
</dbReference>
<proteinExistence type="predicted"/>
<dbReference type="Proteomes" id="UP000245423">
    <property type="component" value="Chromosome 1"/>
</dbReference>
<dbReference type="RefSeq" id="WP_109840505.1">
    <property type="nucleotide sequence ID" value="NZ_LT669839.1"/>
</dbReference>
<dbReference type="InterPro" id="IPR029066">
    <property type="entry name" value="PLP-binding_barrel"/>
</dbReference>
<reference evidence="6 7" key="1">
    <citation type="submission" date="2016-11" db="EMBL/GenBank/DDBJ databases">
        <authorList>
            <person name="Manzoor S."/>
        </authorList>
    </citation>
    <scope>NUCLEOTIDE SEQUENCE [LARGE SCALE GENOMIC DNA]</scope>
    <source>
        <strain evidence="6">Clostridium ultunense strain Esp</strain>
    </source>
</reference>
<dbReference type="InterPro" id="IPR000821">
    <property type="entry name" value="Ala_racemase"/>
</dbReference>
<evidence type="ECO:0000256" key="2">
    <source>
        <dbReference type="ARBA" id="ARBA00022898"/>
    </source>
</evidence>
<evidence type="ECO:0000259" key="5">
    <source>
        <dbReference type="Pfam" id="PF21279"/>
    </source>
</evidence>
<evidence type="ECO:0000259" key="4">
    <source>
        <dbReference type="Pfam" id="PF01168"/>
    </source>
</evidence>
<evidence type="ECO:0000313" key="7">
    <source>
        <dbReference type="Proteomes" id="UP000245423"/>
    </source>
</evidence>
<dbReference type="PANTHER" id="PTHR30511:SF3">
    <property type="entry name" value="LYSINE RACEMASE"/>
    <property type="match status" value="1"/>
</dbReference>
<dbReference type="GO" id="GO:0005829">
    <property type="term" value="C:cytosol"/>
    <property type="evidence" value="ECO:0007669"/>
    <property type="project" value="TreeGrafter"/>
</dbReference>
<dbReference type="CDD" id="cd06811">
    <property type="entry name" value="PLPDE_III_yhfX_like"/>
    <property type="match status" value="1"/>
</dbReference>
<gene>
    <name evidence="6" type="primary">yhfX</name>
    <name evidence="6" type="ORF">CUESP1_1032</name>
</gene>
<evidence type="ECO:0000256" key="3">
    <source>
        <dbReference type="ARBA" id="ARBA00023235"/>
    </source>
</evidence>
<keyword evidence="3" id="KW-0413">Isomerase</keyword>
<evidence type="ECO:0000313" key="6">
    <source>
        <dbReference type="EMBL" id="SHD76407.1"/>
    </source>
</evidence>
<dbReference type="Gene3D" id="2.40.37.30">
    <property type="match status" value="2"/>
</dbReference>
<dbReference type="InterPro" id="IPR048449">
    <property type="entry name" value="YhfX-like_C"/>
</dbReference>
<feature type="domain" description="Alanine racemase N-terminal" evidence="4">
    <location>
        <begin position="34"/>
        <end position="264"/>
    </location>
</feature>
<keyword evidence="7" id="KW-1185">Reference proteome</keyword>
<dbReference type="GO" id="GO:0030170">
    <property type="term" value="F:pyridoxal phosphate binding"/>
    <property type="evidence" value="ECO:0007669"/>
    <property type="project" value="TreeGrafter"/>
</dbReference>
<dbReference type="OrthoDB" id="3189402at2"/>
<dbReference type="GO" id="GO:0008784">
    <property type="term" value="F:alanine racemase activity"/>
    <property type="evidence" value="ECO:0007669"/>
    <property type="project" value="TreeGrafter"/>
</dbReference>
<dbReference type="SUPFAM" id="SSF51419">
    <property type="entry name" value="PLP-binding barrel"/>
    <property type="match status" value="1"/>
</dbReference>
<sequence length="391" mass="43497">MFLDITLRRNIDLVETAINLHQSGQIRANTYVLDLDRIVENAKLIKEEADKNNVEIYMMTKQIGRNPEVAKRIAQVGIEKAVAVDPWEAMVLAKHGIKIGNVGHLVQIPSNMIKEILKLDPEVVTVFSVEKAKEIALEAEKQGKVQDILLRVVDSDDLIYEGQTGGFKFEKLLESVKEIMKYKGVRIVGVTVFPCFLYNPEKGTVEKTHNSKTLINSAKVLEKELNIKLKQINAPSANSIASISMIRDIGGTHGEPGHAFTGTIPINAYRDQPEIPAMVYVSEISHCYNGKAYVFGGGYYRRGNIRKAMVGSSLEKGLNNILEASDISPTNIDYYGELIIGDKKISIGDTVIYAFRTQIFVTRSEVALVEGISNNNPRILGIYDSFGNRLR</sequence>
<name>A0A1M4PLS3_9FIRM</name>
<dbReference type="PANTHER" id="PTHR30511">
    <property type="entry name" value="ALANINE RACEMASE"/>
    <property type="match status" value="1"/>
</dbReference>
<dbReference type="EMBL" id="LT669839">
    <property type="protein sequence ID" value="SHD76407.1"/>
    <property type="molecule type" value="Genomic_DNA"/>
</dbReference>
<dbReference type="Pfam" id="PF21279">
    <property type="entry name" value="YhfX-like_C"/>
    <property type="match status" value="1"/>
</dbReference>
<accession>A0A1M4PLS3</accession>
<organism evidence="6 7">
    <name type="scientific">[Clostridium] ultunense Esp</name>
    <dbReference type="NCBI Taxonomy" id="1288971"/>
    <lineage>
        <taxon>Bacteria</taxon>
        <taxon>Bacillati</taxon>
        <taxon>Bacillota</taxon>
        <taxon>Tissierellia</taxon>
        <taxon>Tissierellales</taxon>
        <taxon>Tepidimicrobiaceae</taxon>
        <taxon>Schnuerera</taxon>
    </lineage>
</organism>
<dbReference type="InterPro" id="IPR001608">
    <property type="entry name" value="Ala_racemase_N"/>
</dbReference>
<evidence type="ECO:0000256" key="1">
    <source>
        <dbReference type="ARBA" id="ARBA00001933"/>
    </source>
</evidence>
<keyword evidence="2" id="KW-0663">Pyridoxal phosphate</keyword>
<feature type="domain" description="YhfX-like C-terminal" evidence="5">
    <location>
        <begin position="279"/>
        <end position="379"/>
    </location>
</feature>
<comment type="cofactor">
    <cofactor evidence="1">
        <name>pyridoxal 5'-phosphate</name>
        <dbReference type="ChEBI" id="CHEBI:597326"/>
    </cofactor>
</comment>